<keyword evidence="2" id="KW-1185">Reference proteome</keyword>
<evidence type="ECO:0000313" key="2">
    <source>
        <dbReference type="Proteomes" id="UP000184356"/>
    </source>
</evidence>
<dbReference type="GeneID" id="63768921"/>
<protein>
    <submittedName>
        <fullName evidence="1">Uncharacterized protein</fullName>
    </submittedName>
</protein>
<dbReference type="EMBL" id="KV878594">
    <property type="protein sequence ID" value="OJJ54614.1"/>
    <property type="molecule type" value="Genomic_DNA"/>
</dbReference>
<sequence>MAIVTNKGVAAVQTALANNGLSGYISEGRIIGDKTPGAERKPATTSFTNALVPRLREIGHAGPWLGMDEEVVVYRGHKGGYWVCQEYWRRSGYGDTEACETSGPDWIVDGLTEIACTHSGR</sequence>
<evidence type="ECO:0000313" key="1">
    <source>
        <dbReference type="EMBL" id="OJJ54614.1"/>
    </source>
</evidence>
<proteinExistence type="predicted"/>
<dbReference type="VEuPathDB" id="FungiDB:ASPSYDRAFT_93530"/>
<name>A0A1L9T595_9EURO</name>
<dbReference type="RefSeq" id="XP_040698420.1">
    <property type="nucleotide sequence ID" value="XM_040852848.1"/>
</dbReference>
<reference evidence="2" key="1">
    <citation type="journal article" date="2017" name="Genome Biol.">
        <title>Comparative genomics reveals high biological diversity and specific adaptations in the industrially and medically important fungal genus Aspergillus.</title>
        <authorList>
            <person name="de Vries R.P."/>
            <person name="Riley R."/>
            <person name="Wiebenga A."/>
            <person name="Aguilar-Osorio G."/>
            <person name="Amillis S."/>
            <person name="Uchima C.A."/>
            <person name="Anderluh G."/>
            <person name="Asadollahi M."/>
            <person name="Askin M."/>
            <person name="Barry K."/>
            <person name="Battaglia E."/>
            <person name="Bayram O."/>
            <person name="Benocci T."/>
            <person name="Braus-Stromeyer S.A."/>
            <person name="Caldana C."/>
            <person name="Canovas D."/>
            <person name="Cerqueira G.C."/>
            <person name="Chen F."/>
            <person name="Chen W."/>
            <person name="Choi C."/>
            <person name="Clum A."/>
            <person name="Dos Santos R.A."/>
            <person name="Damasio A.R."/>
            <person name="Diallinas G."/>
            <person name="Emri T."/>
            <person name="Fekete E."/>
            <person name="Flipphi M."/>
            <person name="Freyberg S."/>
            <person name="Gallo A."/>
            <person name="Gournas C."/>
            <person name="Habgood R."/>
            <person name="Hainaut M."/>
            <person name="Harispe M.L."/>
            <person name="Henrissat B."/>
            <person name="Hilden K.S."/>
            <person name="Hope R."/>
            <person name="Hossain A."/>
            <person name="Karabika E."/>
            <person name="Karaffa L."/>
            <person name="Karanyi Z."/>
            <person name="Krasevec N."/>
            <person name="Kuo A."/>
            <person name="Kusch H."/>
            <person name="LaButti K."/>
            <person name="Lagendijk E.L."/>
            <person name="Lapidus A."/>
            <person name="Levasseur A."/>
            <person name="Lindquist E."/>
            <person name="Lipzen A."/>
            <person name="Logrieco A.F."/>
            <person name="MacCabe A."/>
            <person name="Maekelae M.R."/>
            <person name="Malavazi I."/>
            <person name="Melin P."/>
            <person name="Meyer V."/>
            <person name="Mielnichuk N."/>
            <person name="Miskei M."/>
            <person name="Molnar A.P."/>
            <person name="Mule G."/>
            <person name="Ngan C.Y."/>
            <person name="Orejas M."/>
            <person name="Orosz E."/>
            <person name="Ouedraogo J.P."/>
            <person name="Overkamp K.M."/>
            <person name="Park H.-S."/>
            <person name="Perrone G."/>
            <person name="Piumi F."/>
            <person name="Punt P.J."/>
            <person name="Ram A.F."/>
            <person name="Ramon A."/>
            <person name="Rauscher S."/>
            <person name="Record E."/>
            <person name="Riano-Pachon D.M."/>
            <person name="Robert V."/>
            <person name="Roehrig J."/>
            <person name="Ruller R."/>
            <person name="Salamov A."/>
            <person name="Salih N.S."/>
            <person name="Samson R.A."/>
            <person name="Sandor E."/>
            <person name="Sanguinetti M."/>
            <person name="Schuetze T."/>
            <person name="Sepcic K."/>
            <person name="Shelest E."/>
            <person name="Sherlock G."/>
            <person name="Sophianopoulou V."/>
            <person name="Squina F.M."/>
            <person name="Sun H."/>
            <person name="Susca A."/>
            <person name="Todd R.B."/>
            <person name="Tsang A."/>
            <person name="Unkles S.E."/>
            <person name="van de Wiele N."/>
            <person name="van Rossen-Uffink D."/>
            <person name="Oliveira J.V."/>
            <person name="Vesth T.C."/>
            <person name="Visser J."/>
            <person name="Yu J.-H."/>
            <person name="Zhou M."/>
            <person name="Andersen M.R."/>
            <person name="Archer D.B."/>
            <person name="Baker S.E."/>
            <person name="Benoit I."/>
            <person name="Brakhage A.A."/>
            <person name="Braus G.H."/>
            <person name="Fischer R."/>
            <person name="Frisvad J.C."/>
            <person name="Goldman G.H."/>
            <person name="Houbraken J."/>
            <person name="Oakley B."/>
            <person name="Pocsi I."/>
            <person name="Scazzocchio C."/>
            <person name="Seiboth B."/>
            <person name="vanKuyk P.A."/>
            <person name="Wortman J."/>
            <person name="Dyer P.S."/>
            <person name="Grigoriev I.V."/>
        </authorList>
    </citation>
    <scope>NUCLEOTIDE SEQUENCE [LARGE SCALE GENOMIC DNA]</scope>
    <source>
        <strain evidence="2">CBS 593.65</strain>
    </source>
</reference>
<dbReference type="Proteomes" id="UP000184356">
    <property type="component" value="Unassembled WGS sequence"/>
</dbReference>
<dbReference type="AlphaFoldDB" id="A0A1L9T595"/>
<organism evidence="1 2">
    <name type="scientific">Aspergillus sydowii CBS 593.65</name>
    <dbReference type="NCBI Taxonomy" id="1036612"/>
    <lineage>
        <taxon>Eukaryota</taxon>
        <taxon>Fungi</taxon>
        <taxon>Dikarya</taxon>
        <taxon>Ascomycota</taxon>
        <taxon>Pezizomycotina</taxon>
        <taxon>Eurotiomycetes</taxon>
        <taxon>Eurotiomycetidae</taxon>
        <taxon>Eurotiales</taxon>
        <taxon>Aspergillaceae</taxon>
        <taxon>Aspergillus</taxon>
        <taxon>Aspergillus subgen. Nidulantes</taxon>
    </lineage>
</organism>
<accession>A0A1L9T595</accession>
<dbReference type="OrthoDB" id="47007at2759"/>
<dbReference type="STRING" id="1036612.A0A1L9T595"/>
<gene>
    <name evidence="1" type="ORF">ASPSYDRAFT_93530</name>
</gene>